<keyword evidence="2" id="KW-1185">Reference proteome</keyword>
<comment type="caution">
    <text evidence="1">The sequence shown here is derived from an EMBL/GenBank/DDBJ whole genome shotgun (WGS) entry which is preliminary data.</text>
</comment>
<protein>
    <submittedName>
        <fullName evidence="1">Uncharacterized protein</fullName>
    </submittedName>
</protein>
<dbReference type="EMBL" id="MU277248">
    <property type="protein sequence ID" value="KAI0057403.1"/>
    <property type="molecule type" value="Genomic_DNA"/>
</dbReference>
<proteinExistence type="predicted"/>
<evidence type="ECO:0000313" key="2">
    <source>
        <dbReference type="Proteomes" id="UP000814140"/>
    </source>
</evidence>
<organism evidence="1 2">
    <name type="scientific">Artomyces pyxidatus</name>
    <dbReference type="NCBI Taxonomy" id="48021"/>
    <lineage>
        <taxon>Eukaryota</taxon>
        <taxon>Fungi</taxon>
        <taxon>Dikarya</taxon>
        <taxon>Basidiomycota</taxon>
        <taxon>Agaricomycotina</taxon>
        <taxon>Agaricomycetes</taxon>
        <taxon>Russulales</taxon>
        <taxon>Auriscalpiaceae</taxon>
        <taxon>Artomyces</taxon>
    </lineage>
</organism>
<reference evidence="1" key="1">
    <citation type="submission" date="2021-03" db="EMBL/GenBank/DDBJ databases">
        <authorList>
            <consortium name="DOE Joint Genome Institute"/>
            <person name="Ahrendt S."/>
            <person name="Looney B.P."/>
            <person name="Miyauchi S."/>
            <person name="Morin E."/>
            <person name="Drula E."/>
            <person name="Courty P.E."/>
            <person name="Chicoki N."/>
            <person name="Fauchery L."/>
            <person name="Kohler A."/>
            <person name="Kuo A."/>
            <person name="Labutti K."/>
            <person name="Pangilinan J."/>
            <person name="Lipzen A."/>
            <person name="Riley R."/>
            <person name="Andreopoulos W."/>
            <person name="He G."/>
            <person name="Johnson J."/>
            <person name="Barry K.W."/>
            <person name="Grigoriev I.V."/>
            <person name="Nagy L."/>
            <person name="Hibbett D."/>
            <person name="Henrissat B."/>
            <person name="Matheny P.B."/>
            <person name="Labbe J."/>
            <person name="Martin F."/>
        </authorList>
    </citation>
    <scope>NUCLEOTIDE SEQUENCE</scope>
    <source>
        <strain evidence="1">HHB10654</strain>
    </source>
</reference>
<name>A0ACB8SLQ9_9AGAM</name>
<reference evidence="1" key="2">
    <citation type="journal article" date="2022" name="New Phytol.">
        <title>Evolutionary transition to the ectomycorrhizal habit in the genomes of a hyperdiverse lineage of mushroom-forming fungi.</title>
        <authorList>
            <person name="Looney B."/>
            <person name="Miyauchi S."/>
            <person name="Morin E."/>
            <person name="Drula E."/>
            <person name="Courty P.E."/>
            <person name="Kohler A."/>
            <person name="Kuo A."/>
            <person name="LaButti K."/>
            <person name="Pangilinan J."/>
            <person name="Lipzen A."/>
            <person name="Riley R."/>
            <person name="Andreopoulos W."/>
            <person name="He G."/>
            <person name="Johnson J."/>
            <person name="Nolan M."/>
            <person name="Tritt A."/>
            <person name="Barry K.W."/>
            <person name="Grigoriev I.V."/>
            <person name="Nagy L.G."/>
            <person name="Hibbett D."/>
            <person name="Henrissat B."/>
            <person name="Matheny P.B."/>
            <person name="Labbe J."/>
            <person name="Martin F.M."/>
        </authorList>
    </citation>
    <scope>NUCLEOTIDE SEQUENCE</scope>
    <source>
        <strain evidence="1">HHB10654</strain>
    </source>
</reference>
<gene>
    <name evidence="1" type="ORF">BV25DRAFT_1438502</name>
</gene>
<evidence type="ECO:0000313" key="1">
    <source>
        <dbReference type="EMBL" id="KAI0057403.1"/>
    </source>
</evidence>
<sequence>MSSKRYHNDLKTDATIRLLQQDTHEVLYQSYLLDSKINRRPRCSSVCPPIPLRTSLQIPRELEEVRVITCFVTRKFSVSQPRDGLGRRLRDSQSSVRISVCTLTVVGFHIHPHRVEAITSDPERCLSEVKAHLSFWDCRSATVLTSRRRTVAIAHDAALELIESPTERIAPASSFRRAGMNPSIASETQSDTRSRRAIYIREFPPPAIIDNFAKFPEITAI</sequence>
<dbReference type="Proteomes" id="UP000814140">
    <property type="component" value="Unassembled WGS sequence"/>
</dbReference>
<accession>A0ACB8SLQ9</accession>